<evidence type="ECO:0000313" key="9">
    <source>
        <dbReference type="Proteomes" id="UP000071118"/>
    </source>
</evidence>
<dbReference type="VEuPathDB" id="PlasmoDB:PCHAS_0303000"/>
<evidence type="ECO:0000256" key="6">
    <source>
        <dbReference type="ARBA" id="ARBA00023229"/>
    </source>
</evidence>
<dbReference type="PROSITE" id="PS00723">
    <property type="entry name" value="POLYPRENYL_SYNTHASE_1"/>
    <property type="match status" value="1"/>
</dbReference>
<dbReference type="PANTHER" id="PTHR12001:SF69">
    <property type="entry name" value="ALL TRANS-POLYPRENYL-DIPHOSPHATE SYNTHASE PDSS1"/>
    <property type="match status" value="1"/>
</dbReference>
<keyword evidence="3 7" id="KW-0808">Transferase</keyword>
<proteinExistence type="inferred from homology"/>
<dbReference type="GO" id="GO:0006744">
    <property type="term" value="P:ubiquinone biosynthetic process"/>
    <property type="evidence" value="ECO:0007669"/>
    <property type="project" value="TreeGrafter"/>
</dbReference>
<dbReference type="GO" id="GO:1990234">
    <property type="term" value="C:transferase complex"/>
    <property type="evidence" value="ECO:0007669"/>
    <property type="project" value="TreeGrafter"/>
</dbReference>
<dbReference type="Proteomes" id="UP000071118">
    <property type="component" value="Chromosome 3"/>
</dbReference>
<evidence type="ECO:0000256" key="2">
    <source>
        <dbReference type="ARBA" id="ARBA00006706"/>
    </source>
</evidence>
<evidence type="ECO:0000313" key="8">
    <source>
        <dbReference type="EMBL" id="VTZ66948.1"/>
    </source>
</evidence>
<dbReference type="GeneID" id="3485836"/>
<name>A0A077THE8_PLACU</name>
<dbReference type="GO" id="GO:0106350">
    <property type="term" value="F:all-trans-octaprenyl-diphosphate synthase activity"/>
    <property type="evidence" value="ECO:0007669"/>
    <property type="project" value="UniProtKB-EC"/>
</dbReference>
<evidence type="ECO:0000256" key="3">
    <source>
        <dbReference type="ARBA" id="ARBA00022679"/>
    </source>
</evidence>
<sequence length="542" mass="63156">MIVFSKKKHTPGFFDFCFKKCMNYLPITKDNSYINQNTSQRYNIYSSAENNSSPSNLFMEMLKFYAFKVKRKHLNTELPNEVNTTKCVPSHEIDNSMIYSNNTNNEVLLCLNILKYNDEQVNSELKYLHNYFKKIKCRTDPYALCENKIKNIDDHIYNIIKTDYSNINEFVTYIYQYKGKRFRVILSILLKNILTYIDNVTPKNNSKFRNIQRNISKTTQNSHQNNKHKDVTLLSKLYSRKNLLKKKIMQISKNCDNNIYTKNMILENQCKIIAASEIIHMGSLLHDDVIDESEKRRGSLSLHKKYGNKVSILSGDFLLARACSVFANIGYPEICKRFSYVIESLIKGEFLQANLKTTNIEDALKTYLIKSYHKTASLFSHLFACIAIISFQNEKIIELCFNLGLHIGMAFQLYDDYLDYKIDPKTNQPILNDIKNNIKTAPLLFSYNYNPNNVLSLINKKYLSNDDIQDALFYIKESNSMKKNELCSLMHMKKAADILESLISYCKLSKNTELQNYQKNEIDQSRAALTSLIFNTLTRNTK</sequence>
<dbReference type="Pfam" id="PF00348">
    <property type="entry name" value="polyprenyl_synt"/>
    <property type="match status" value="1"/>
</dbReference>
<reference evidence="7 10" key="3">
    <citation type="submission" date="2016-08" db="EMBL/GenBank/DDBJ databases">
        <authorList>
            <consortium name="Pathogen Informatics"/>
        </authorList>
    </citation>
    <scope>NUCLEOTIDE SEQUENCE [LARGE SCALE GENOMIC DNA]</scope>
    <source>
        <strain evidence="7 10">AJ</strain>
        <strain evidence="8">AS</strain>
    </source>
</reference>
<organism evidence="7 10">
    <name type="scientific">Plasmodium chabaudi chabaudi</name>
    <dbReference type="NCBI Taxonomy" id="31271"/>
    <lineage>
        <taxon>Eukaryota</taxon>
        <taxon>Sar</taxon>
        <taxon>Alveolata</taxon>
        <taxon>Apicomplexa</taxon>
        <taxon>Aconoidasida</taxon>
        <taxon>Haemosporida</taxon>
        <taxon>Plasmodiidae</taxon>
        <taxon>Plasmodium</taxon>
        <taxon>Plasmodium (Vinckeia)</taxon>
    </lineage>
</organism>
<dbReference type="GO" id="GO:0008299">
    <property type="term" value="P:isoprenoid biosynthetic process"/>
    <property type="evidence" value="ECO:0007669"/>
    <property type="project" value="UniProtKB-KW"/>
</dbReference>
<keyword evidence="4" id="KW-0479">Metal-binding</keyword>
<dbReference type="Gene3D" id="1.10.600.10">
    <property type="entry name" value="Farnesyl Diphosphate Synthase"/>
    <property type="match status" value="1"/>
</dbReference>
<dbReference type="AlphaFoldDB" id="A0A077THE8"/>
<dbReference type="OrthoDB" id="6921389at2759"/>
<dbReference type="InterPro" id="IPR000092">
    <property type="entry name" value="Polyprenyl_synt"/>
</dbReference>
<accession>A0A077THE8</accession>
<keyword evidence="9" id="KW-1185">Reference proteome</keyword>
<dbReference type="SUPFAM" id="SSF48576">
    <property type="entry name" value="Terpenoid synthases"/>
    <property type="match status" value="1"/>
</dbReference>
<protein>
    <submittedName>
        <fullName evidence="7">Octaprenyl pyrophosphate synthase, putative</fullName>
        <ecNumber evidence="7">2.5.1.90</ecNumber>
    </submittedName>
</protein>
<evidence type="ECO:0000313" key="10">
    <source>
        <dbReference type="Proteomes" id="UP000507163"/>
    </source>
</evidence>
<dbReference type="KEGG" id="pcb:PCHAS_0303000"/>
<comment type="similarity">
    <text evidence="2">Belongs to the FPP/GGPP synthase family.</text>
</comment>
<dbReference type="Proteomes" id="UP000507163">
    <property type="component" value="Chromosome 3"/>
</dbReference>
<dbReference type="EMBL" id="LK022880">
    <property type="protein sequence ID" value="VTZ66948.1"/>
    <property type="molecule type" value="Genomic_DNA"/>
</dbReference>
<dbReference type="GO" id="GO:0046872">
    <property type="term" value="F:metal ion binding"/>
    <property type="evidence" value="ECO:0007669"/>
    <property type="project" value="UniProtKB-KW"/>
</dbReference>
<reference evidence="8 9" key="1">
    <citation type="journal article" date="2014" name="BMC Biol.">
        <title>A comprehensive evaluation of rodent malaria parasite genomes and gene expression.</title>
        <authorList>
            <person name="Otto T.D."/>
            <person name="Bohme U."/>
            <person name="Jackson A.P."/>
            <person name="Hunt M."/>
            <person name="Franke-Fayard B."/>
            <person name="Hoeijmakers W.A."/>
            <person name="Religa A.A."/>
            <person name="Robertson L."/>
            <person name="Sanders M."/>
            <person name="Ogun S.A."/>
            <person name="Cunningham D."/>
            <person name="Erhart A."/>
            <person name="Billker O."/>
            <person name="Khan S.M."/>
            <person name="Stunnenberg H.G."/>
            <person name="Langhorne J."/>
            <person name="Holder A.A."/>
            <person name="Waters A.P."/>
            <person name="Newbold C.I."/>
            <person name="Pain A."/>
            <person name="Berriman M."/>
            <person name="Janse C.J."/>
        </authorList>
    </citation>
    <scope>NUCLEOTIDE SEQUENCE [LARGE SCALE GENOMIC DNA]</scope>
    <source>
        <strain evidence="8 9">AS</strain>
    </source>
</reference>
<dbReference type="SFLD" id="SFLDS00005">
    <property type="entry name" value="Isoprenoid_Synthase_Type_I"/>
    <property type="match status" value="1"/>
</dbReference>
<dbReference type="EMBL" id="LT608169">
    <property type="protein sequence ID" value="SCL97121.1"/>
    <property type="molecule type" value="Genomic_DNA"/>
</dbReference>
<evidence type="ECO:0000256" key="5">
    <source>
        <dbReference type="ARBA" id="ARBA00022842"/>
    </source>
</evidence>
<dbReference type="CDD" id="cd00685">
    <property type="entry name" value="Trans_IPPS_HT"/>
    <property type="match status" value="1"/>
</dbReference>
<dbReference type="RefSeq" id="XP_016653152.1">
    <property type="nucleotide sequence ID" value="XM_016799415.1"/>
</dbReference>
<keyword evidence="5" id="KW-0460">Magnesium</keyword>
<dbReference type="InterPro" id="IPR033749">
    <property type="entry name" value="Polyprenyl_synt_CS"/>
</dbReference>
<reference evidence="8" key="2">
    <citation type="submission" date="2014-05" db="EMBL/GenBank/DDBJ databases">
        <authorList>
            <person name="Aslett M.A."/>
            <person name="De Silva N."/>
        </authorList>
    </citation>
    <scope>NUCLEOTIDE SEQUENCE</scope>
    <source>
        <strain evidence="8">AS</strain>
    </source>
</reference>
<evidence type="ECO:0000313" key="7">
    <source>
        <dbReference type="EMBL" id="SCL97121.1"/>
    </source>
</evidence>
<dbReference type="PROSITE" id="PS00444">
    <property type="entry name" value="POLYPRENYL_SYNTHASE_2"/>
    <property type="match status" value="1"/>
</dbReference>
<evidence type="ECO:0000256" key="4">
    <source>
        <dbReference type="ARBA" id="ARBA00022723"/>
    </source>
</evidence>
<gene>
    <name evidence="7" type="primary">OPP</name>
    <name evidence="7" type="ORF">PCHAJ_000031700</name>
    <name evidence="8" type="ORF">PCHAS_0303000</name>
</gene>
<evidence type="ECO:0000256" key="1">
    <source>
        <dbReference type="ARBA" id="ARBA00001946"/>
    </source>
</evidence>
<dbReference type="EC" id="2.5.1.90" evidence="7"/>
<dbReference type="PANTHER" id="PTHR12001">
    <property type="entry name" value="GERANYLGERANYL PYROPHOSPHATE SYNTHASE"/>
    <property type="match status" value="1"/>
</dbReference>
<dbReference type="InterPro" id="IPR008949">
    <property type="entry name" value="Isoprenoid_synthase_dom_sf"/>
</dbReference>
<keyword evidence="6" id="KW-0414">Isoprene biosynthesis</keyword>
<comment type="cofactor">
    <cofactor evidence="1">
        <name>Mg(2+)</name>
        <dbReference type="ChEBI" id="CHEBI:18420"/>
    </cofactor>
</comment>